<dbReference type="SUPFAM" id="SSF55811">
    <property type="entry name" value="Nudix"/>
    <property type="match status" value="1"/>
</dbReference>
<dbReference type="PROSITE" id="PS51462">
    <property type="entry name" value="NUDIX"/>
    <property type="match status" value="1"/>
</dbReference>
<accession>A0AAD5QGX8</accession>
<proteinExistence type="predicted"/>
<evidence type="ECO:0000256" key="3">
    <source>
        <dbReference type="ARBA" id="ARBA00022723"/>
    </source>
</evidence>
<keyword evidence="3" id="KW-0479">Metal-binding</keyword>
<name>A0AAD5QGX8_PARTN</name>
<gene>
    <name evidence="8" type="primary">NDX9</name>
    <name evidence="8" type="ORF">KIN20_004588</name>
</gene>
<dbReference type="InterPro" id="IPR049734">
    <property type="entry name" value="NudC-like_C"/>
</dbReference>
<dbReference type="AlphaFoldDB" id="A0AAD5QGX8"/>
<protein>
    <recommendedName>
        <fullName evidence="2">NAD(+) diphosphatase</fullName>
        <ecNumber evidence="2">3.6.1.22</ecNumber>
    </recommendedName>
</protein>
<evidence type="ECO:0000256" key="6">
    <source>
        <dbReference type="ARBA" id="ARBA00023027"/>
    </source>
</evidence>
<dbReference type="EC" id="3.6.1.22" evidence="2"/>
<keyword evidence="4" id="KW-0378">Hydrolase</keyword>
<dbReference type="PANTHER" id="PTHR11383">
    <property type="entry name" value="NUCLEOSIDE DIPHOSPHATE-LINKED MOIETY X MOTIF 13"/>
    <property type="match status" value="1"/>
</dbReference>
<comment type="cofactor">
    <cofactor evidence="1">
        <name>Mg(2+)</name>
        <dbReference type="ChEBI" id="CHEBI:18420"/>
    </cofactor>
</comment>
<evidence type="ECO:0000256" key="1">
    <source>
        <dbReference type="ARBA" id="ARBA00001946"/>
    </source>
</evidence>
<dbReference type="GO" id="GO:0046872">
    <property type="term" value="F:metal ion binding"/>
    <property type="evidence" value="ECO:0007669"/>
    <property type="project" value="UniProtKB-KW"/>
</dbReference>
<evidence type="ECO:0000313" key="9">
    <source>
        <dbReference type="Proteomes" id="UP001196413"/>
    </source>
</evidence>
<evidence type="ECO:0000259" key="7">
    <source>
        <dbReference type="PROSITE" id="PS51462"/>
    </source>
</evidence>
<dbReference type="GO" id="GO:0016787">
    <property type="term" value="F:hydrolase activity"/>
    <property type="evidence" value="ECO:0007669"/>
    <property type="project" value="UniProtKB-KW"/>
</dbReference>
<feature type="domain" description="Nudix hydrolase" evidence="7">
    <location>
        <begin position="19"/>
        <end position="147"/>
    </location>
</feature>
<dbReference type="EMBL" id="JAHQIW010000610">
    <property type="protein sequence ID" value="KAJ1349134.1"/>
    <property type="molecule type" value="Genomic_DNA"/>
</dbReference>
<comment type="caution">
    <text evidence="8">The sequence shown here is derived from an EMBL/GenBank/DDBJ whole genome shotgun (WGS) entry which is preliminary data.</text>
</comment>
<dbReference type="CDD" id="cd03429">
    <property type="entry name" value="NUDIX_NADH_pyrophosphatase_Nudt13"/>
    <property type="match status" value="1"/>
</dbReference>
<organism evidence="8 9">
    <name type="scientific">Parelaphostrongylus tenuis</name>
    <name type="common">Meningeal worm</name>
    <dbReference type="NCBI Taxonomy" id="148309"/>
    <lineage>
        <taxon>Eukaryota</taxon>
        <taxon>Metazoa</taxon>
        <taxon>Ecdysozoa</taxon>
        <taxon>Nematoda</taxon>
        <taxon>Chromadorea</taxon>
        <taxon>Rhabditida</taxon>
        <taxon>Rhabditina</taxon>
        <taxon>Rhabditomorpha</taxon>
        <taxon>Strongyloidea</taxon>
        <taxon>Metastrongylidae</taxon>
        <taxon>Parelaphostrongylus</taxon>
    </lineage>
</organism>
<evidence type="ECO:0000256" key="4">
    <source>
        <dbReference type="ARBA" id="ARBA00022801"/>
    </source>
</evidence>
<dbReference type="PANTHER" id="PTHR11383:SF3">
    <property type="entry name" value="NAD(P)H PYROPHOSPHATASE NUDT13, MITOCHONDRIAL"/>
    <property type="match status" value="1"/>
</dbReference>
<dbReference type="Gene3D" id="3.90.79.10">
    <property type="entry name" value="Nucleoside Triphosphate Pyrophosphohydrolase"/>
    <property type="match status" value="1"/>
</dbReference>
<sequence>MRVSKSAANCASCSRFYYPTFNPVTITLVTDPTDSHALLIRHKGSPGGVYTAIAGFAYPGESLEDCVRREVAEEVGVVVSKVVYLNRSQSWPMPDCSLMCAHHAVADMSMKIDVCPTELETARWCTRDEVGAALQRTLNDPFLKNLSKDVNDRQKLMYIPPQGAIAHHMIKSWVNRLI</sequence>
<dbReference type="InterPro" id="IPR020084">
    <property type="entry name" value="NUDIX_hydrolase_CS"/>
</dbReference>
<dbReference type="FunFam" id="3.90.79.10:FF:000074">
    <property type="entry name" value="Mutt/nudix family protein-like protein"/>
    <property type="match status" value="1"/>
</dbReference>
<dbReference type="InterPro" id="IPR000086">
    <property type="entry name" value="NUDIX_hydrolase_dom"/>
</dbReference>
<keyword evidence="9" id="KW-1185">Reference proteome</keyword>
<evidence type="ECO:0000256" key="5">
    <source>
        <dbReference type="ARBA" id="ARBA00022842"/>
    </source>
</evidence>
<evidence type="ECO:0000313" key="8">
    <source>
        <dbReference type="EMBL" id="KAJ1349134.1"/>
    </source>
</evidence>
<evidence type="ECO:0000256" key="2">
    <source>
        <dbReference type="ARBA" id="ARBA00012381"/>
    </source>
</evidence>
<dbReference type="Proteomes" id="UP001196413">
    <property type="component" value="Unassembled WGS sequence"/>
</dbReference>
<keyword evidence="6" id="KW-0520">NAD</keyword>
<keyword evidence="5" id="KW-0460">Magnesium</keyword>
<dbReference type="InterPro" id="IPR015797">
    <property type="entry name" value="NUDIX_hydrolase-like_dom_sf"/>
</dbReference>
<dbReference type="Pfam" id="PF00293">
    <property type="entry name" value="NUDIX"/>
    <property type="match status" value="1"/>
</dbReference>
<dbReference type="PROSITE" id="PS00893">
    <property type="entry name" value="NUDIX_BOX"/>
    <property type="match status" value="1"/>
</dbReference>
<reference evidence="8" key="1">
    <citation type="submission" date="2021-06" db="EMBL/GenBank/DDBJ databases">
        <title>Parelaphostrongylus tenuis whole genome reference sequence.</title>
        <authorList>
            <person name="Garwood T.J."/>
            <person name="Larsen P.A."/>
            <person name="Fountain-Jones N.M."/>
            <person name="Garbe J.R."/>
            <person name="Macchietto M.G."/>
            <person name="Kania S.A."/>
            <person name="Gerhold R.W."/>
            <person name="Richards J.E."/>
            <person name="Wolf T.M."/>
        </authorList>
    </citation>
    <scope>NUCLEOTIDE SEQUENCE</scope>
    <source>
        <strain evidence="8">MNPRO001-30</strain>
        <tissue evidence="8">Meninges</tissue>
    </source>
</reference>